<dbReference type="InterPro" id="IPR046346">
    <property type="entry name" value="Aminoacid_DH-like_N_sf"/>
</dbReference>
<accession>U5D8Z0</accession>
<dbReference type="Pfam" id="PF01488">
    <property type="entry name" value="Shikimate_DH"/>
    <property type="match status" value="1"/>
</dbReference>
<dbReference type="InterPro" id="IPR001381">
    <property type="entry name" value="DHquinase_I"/>
</dbReference>
<dbReference type="GO" id="GO:0004764">
    <property type="term" value="F:shikimate 3-dehydrogenase (NADP+) activity"/>
    <property type="evidence" value="ECO:0000318"/>
    <property type="project" value="GO_Central"/>
</dbReference>
<dbReference type="InterPro" id="IPR006151">
    <property type="entry name" value="Shikm_DH/Glu-tRNA_Rdtase"/>
</dbReference>
<keyword evidence="2" id="KW-0028">Amino-acid biosynthesis</keyword>
<evidence type="ECO:0000313" key="9">
    <source>
        <dbReference type="Proteomes" id="UP000017836"/>
    </source>
</evidence>
<dbReference type="CDD" id="cd01065">
    <property type="entry name" value="NAD_bind_Shikimate_DH"/>
    <property type="match status" value="1"/>
</dbReference>
<dbReference type="OMA" id="QYSETEF"/>
<evidence type="ECO:0000259" key="7">
    <source>
        <dbReference type="Pfam" id="PF08501"/>
    </source>
</evidence>
<dbReference type="GO" id="GO:0008652">
    <property type="term" value="P:amino acid biosynthetic process"/>
    <property type="evidence" value="ECO:0007669"/>
    <property type="project" value="UniProtKB-KW"/>
</dbReference>
<feature type="domain" description="Quinate/shikimate 5-dehydrogenase/glutamyl-tRNA reductase" evidence="6">
    <location>
        <begin position="418"/>
        <end position="480"/>
    </location>
</feature>
<evidence type="ECO:0000313" key="8">
    <source>
        <dbReference type="EMBL" id="ERN16858.1"/>
    </source>
</evidence>
<dbReference type="InterPro" id="IPR036291">
    <property type="entry name" value="NAD(P)-bd_dom_sf"/>
</dbReference>
<proteinExistence type="inferred from homology"/>
<dbReference type="NCBIfam" id="TIGR00507">
    <property type="entry name" value="aroE"/>
    <property type="match status" value="1"/>
</dbReference>
<dbReference type="GO" id="GO:0009423">
    <property type="term" value="P:chorismate biosynthetic process"/>
    <property type="evidence" value="ECO:0000318"/>
    <property type="project" value="GO_Central"/>
</dbReference>
<dbReference type="CDD" id="cd00502">
    <property type="entry name" value="DHQase_I"/>
    <property type="match status" value="1"/>
</dbReference>
<protein>
    <recommendedName>
        <fullName evidence="1">shikimate dehydrogenase (NADP(+))</fullName>
        <ecNumber evidence="1">1.1.1.25</ecNumber>
    </recommendedName>
</protein>
<name>U5D8Z0_AMBTC</name>
<keyword evidence="3" id="KW-0521">NADP</keyword>
<feature type="domain" description="Shikimate dehydrogenase substrate binding N-terminal" evidence="7">
    <location>
        <begin position="297"/>
        <end position="377"/>
    </location>
</feature>
<dbReference type="NCBIfam" id="TIGR01093">
    <property type="entry name" value="aroD"/>
    <property type="match status" value="1"/>
</dbReference>
<dbReference type="HAMAP" id="MF_00214">
    <property type="entry name" value="AroD"/>
    <property type="match status" value="1"/>
</dbReference>
<dbReference type="SUPFAM" id="SSF53223">
    <property type="entry name" value="Aminoacid dehydrogenase-like, N-terminal domain"/>
    <property type="match status" value="1"/>
</dbReference>
<dbReference type="HAMAP" id="MF_00222">
    <property type="entry name" value="Shikimate_DH_AroE"/>
    <property type="match status" value="1"/>
</dbReference>
<dbReference type="Gramene" id="ERN16858">
    <property type="protein sequence ID" value="ERN16858"/>
    <property type="gene ID" value="AMTR_s00057p00139000"/>
</dbReference>
<sequence>MFLPVELRGARRLARWFRPETSDVVESSDPCYFPVVQYSETEFLFVFSIFMERDLDVLSGNTTLLCAPLVAQTVDEILLQMNQAKVHGADLVEIRLDTLSNFKPHEDLKVLLQQRTLPAIVTYRPRWQGGQYEGDERHRLDALFMAMELGADYIDVELQVAHDFMSSITGKKPSKFKVIVSSHDYQNTPSVEDLGDLVARIQDTGADIVKIATTATNIADVARIFHVLVNCQVPIIGLVMGEKGAVSRFLSPKFGGYLTYATLEAANESEPGKPTLQNMLGIYYFRQIGRDTKIYGLIGNPVGHSKSPVLYNATFKSLGFNAIFVHLLVDNIREFFDVYSSPDFAGFSVTIPHKEDALRLCDEVDPVAKSIGAVNTIVRRPSDGKLIGYNTDYFGAISAIEHEMRGSFSLKGAAESPLSGRLFIVIGAGGAGKAIAYGAKEKGARIIIANRTYERAKELANLVGGEAITLGDLGSFQPEEETILANSTSLGMYPDIDGTPISKEALRRYAVVFDAVYTPKVTQLLHEAEEVGAVVVSGVEMWVRQAFGQIELFTGSPKAPEEVMRKIIQERI</sequence>
<dbReference type="EMBL" id="KI392405">
    <property type="protein sequence ID" value="ERN16858.1"/>
    <property type="molecule type" value="Genomic_DNA"/>
</dbReference>
<dbReference type="GO" id="GO:0003855">
    <property type="term" value="F:3-dehydroquinate dehydratase activity"/>
    <property type="evidence" value="ECO:0007669"/>
    <property type="project" value="InterPro"/>
</dbReference>
<dbReference type="Gene3D" id="3.40.50.10860">
    <property type="entry name" value="Leucine Dehydrogenase, chain A, domain 1"/>
    <property type="match status" value="1"/>
</dbReference>
<dbReference type="SUPFAM" id="SSF51735">
    <property type="entry name" value="NAD(P)-binding Rossmann-fold domains"/>
    <property type="match status" value="1"/>
</dbReference>
<evidence type="ECO:0000256" key="1">
    <source>
        <dbReference type="ARBA" id="ARBA00012962"/>
    </source>
</evidence>
<dbReference type="Pfam" id="PF08501">
    <property type="entry name" value="Shikimate_dh_N"/>
    <property type="match status" value="1"/>
</dbReference>
<dbReference type="FunFam" id="3.40.50.10860:FF:000009">
    <property type="entry name" value="Bifunctional 3-dehydroquinate dehydratase/shikimate dehydrogenase, chloroplastic"/>
    <property type="match status" value="1"/>
</dbReference>
<dbReference type="AlphaFoldDB" id="U5D8Z0"/>
<dbReference type="eggNOG" id="KOG0692">
    <property type="taxonomic scope" value="Eukaryota"/>
</dbReference>
<keyword evidence="5" id="KW-0057">Aromatic amino acid biosynthesis</keyword>
<keyword evidence="9" id="KW-1185">Reference proteome</keyword>
<evidence type="ECO:0000256" key="3">
    <source>
        <dbReference type="ARBA" id="ARBA00022857"/>
    </source>
</evidence>
<dbReference type="UniPathway" id="UPA00053">
    <property type="reaction ID" value="UER00087"/>
</dbReference>
<dbReference type="InterPro" id="IPR011342">
    <property type="entry name" value="Shikimate_DH"/>
</dbReference>
<organism evidence="8 9">
    <name type="scientific">Amborella trichopoda</name>
    <dbReference type="NCBI Taxonomy" id="13333"/>
    <lineage>
        <taxon>Eukaryota</taxon>
        <taxon>Viridiplantae</taxon>
        <taxon>Streptophyta</taxon>
        <taxon>Embryophyta</taxon>
        <taxon>Tracheophyta</taxon>
        <taxon>Spermatophyta</taxon>
        <taxon>Magnoliopsida</taxon>
        <taxon>Amborellales</taxon>
        <taxon>Amborellaceae</taxon>
        <taxon>Amborella</taxon>
    </lineage>
</organism>
<evidence type="ECO:0000256" key="4">
    <source>
        <dbReference type="ARBA" id="ARBA00023002"/>
    </source>
</evidence>
<reference evidence="9" key="1">
    <citation type="journal article" date="2013" name="Science">
        <title>The Amborella genome and the evolution of flowering plants.</title>
        <authorList>
            <consortium name="Amborella Genome Project"/>
        </authorList>
    </citation>
    <scope>NUCLEOTIDE SEQUENCE [LARGE SCALE GENOMIC DNA]</scope>
</reference>
<keyword evidence="4" id="KW-0560">Oxidoreductase</keyword>
<dbReference type="Pfam" id="PF01487">
    <property type="entry name" value="DHquinase_I"/>
    <property type="match status" value="1"/>
</dbReference>
<dbReference type="HOGENOM" id="CLU_019120_0_0_1"/>
<dbReference type="FunFam" id="3.20.20.70:FF:000142">
    <property type="entry name" value="bifunctional 3-dehydroquinate dehydratase/shikimate dehydrogenase, chloroplastic"/>
    <property type="match status" value="1"/>
</dbReference>
<evidence type="ECO:0000256" key="5">
    <source>
        <dbReference type="ARBA" id="ARBA00023141"/>
    </source>
</evidence>
<dbReference type="GO" id="GO:0009073">
    <property type="term" value="P:aromatic amino acid family biosynthetic process"/>
    <property type="evidence" value="ECO:0007669"/>
    <property type="project" value="UniProtKB-KW"/>
</dbReference>
<dbReference type="Proteomes" id="UP000017836">
    <property type="component" value="Unassembled WGS sequence"/>
</dbReference>
<dbReference type="GO" id="GO:0019632">
    <property type="term" value="P:shikimate metabolic process"/>
    <property type="evidence" value="ECO:0000318"/>
    <property type="project" value="GO_Central"/>
</dbReference>
<dbReference type="SUPFAM" id="SSF51569">
    <property type="entry name" value="Aldolase"/>
    <property type="match status" value="1"/>
</dbReference>
<dbReference type="InterPro" id="IPR022893">
    <property type="entry name" value="Shikimate_DH_fam"/>
</dbReference>
<gene>
    <name evidence="8" type="ORF">AMTR_s00057p00139000</name>
</gene>
<evidence type="ECO:0000256" key="2">
    <source>
        <dbReference type="ARBA" id="ARBA00022605"/>
    </source>
</evidence>
<dbReference type="GO" id="GO:0050661">
    <property type="term" value="F:NADP binding"/>
    <property type="evidence" value="ECO:0007669"/>
    <property type="project" value="InterPro"/>
</dbReference>
<dbReference type="InterPro" id="IPR013708">
    <property type="entry name" value="Shikimate_DH-bd_N"/>
</dbReference>
<dbReference type="STRING" id="13333.U5D8Z0"/>
<dbReference type="PANTHER" id="PTHR21089">
    <property type="entry name" value="SHIKIMATE DEHYDROGENASE"/>
    <property type="match status" value="1"/>
</dbReference>
<evidence type="ECO:0000259" key="6">
    <source>
        <dbReference type="Pfam" id="PF01488"/>
    </source>
</evidence>
<dbReference type="EC" id="1.1.1.25" evidence="1"/>
<dbReference type="Gene3D" id="3.20.20.70">
    <property type="entry name" value="Aldolase class I"/>
    <property type="match status" value="1"/>
</dbReference>
<dbReference type="FunFam" id="3.40.50.720:FF:000172">
    <property type="entry name" value="Bifunctional 3-dehydroquinate dehydratase/shikimate dehydrogenase, chloroplastic"/>
    <property type="match status" value="1"/>
</dbReference>
<dbReference type="Gene3D" id="3.40.50.720">
    <property type="entry name" value="NAD(P)-binding Rossmann-like Domain"/>
    <property type="match status" value="1"/>
</dbReference>
<dbReference type="PANTHER" id="PTHR21089:SF1">
    <property type="entry name" value="BIFUNCTIONAL 3-DEHYDROQUINATE DEHYDRATASE_SHIKIMATE DEHYDROGENASE, CHLOROPLASTIC"/>
    <property type="match status" value="1"/>
</dbReference>
<dbReference type="InterPro" id="IPR013785">
    <property type="entry name" value="Aldolase_TIM"/>
</dbReference>